<dbReference type="AlphaFoldDB" id="A0A2Z2MZB2"/>
<evidence type="ECO:0000313" key="2">
    <source>
        <dbReference type="Proteomes" id="UP000250125"/>
    </source>
</evidence>
<evidence type="ECO:0000313" key="1">
    <source>
        <dbReference type="EMBL" id="ASJ09350.1"/>
    </source>
</evidence>
<dbReference type="EMBL" id="CP015103">
    <property type="protein sequence ID" value="ASJ09350.1"/>
    <property type="molecule type" value="Genomic_DNA"/>
</dbReference>
<dbReference type="RefSeq" id="WP_088856579.1">
    <property type="nucleotide sequence ID" value="NZ_CP015103.1"/>
</dbReference>
<protein>
    <submittedName>
        <fullName evidence="1">Uncharacterized protein</fullName>
    </submittedName>
</protein>
<dbReference type="OrthoDB" id="377944at2157"/>
<gene>
    <name evidence="1" type="ORF">A3L11_08950</name>
</gene>
<sequence>MSEEDGPINLGDVKLLVRELFGYELTDRELKRDLIEWLTSRGMELDDVRVKKGRNFRYSLPPEFVEYELNLCKKRAERASLEKELYGEFPFSALHTGQIKELIDKFNLNPDHKLYPLVKAALEKALELRGPLAEAQLSIDYVCWGLSHSTRRSIKFRPTVIVTLKTGVFILARYSRGSIEIKTVENPFARLSIE</sequence>
<keyword evidence="2" id="KW-1185">Reference proteome</keyword>
<name>A0A2Z2MZB2_9EURY</name>
<organism evidence="1 2">
    <name type="scientific">Thermococcus siculi</name>
    <dbReference type="NCBI Taxonomy" id="72803"/>
    <lineage>
        <taxon>Archaea</taxon>
        <taxon>Methanobacteriati</taxon>
        <taxon>Methanobacteriota</taxon>
        <taxon>Thermococci</taxon>
        <taxon>Thermococcales</taxon>
        <taxon>Thermococcaceae</taxon>
        <taxon>Thermococcus</taxon>
    </lineage>
</organism>
<dbReference type="GeneID" id="33318361"/>
<accession>A0A2Z2MZB2</accession>
<reference evidence="1 2" key="1">
    <citation type="submission" date="2016-04" db="EMBL/GenBank/DDBJ databases">
        <title>Complete genome sequence of Thermococcus siculi type strain RG-20.</title>
        <authorList>
            <person name="Oger P.M."/>
        </authorList>
    </citation>
    <scope>NUCLEOTIDE SEQUENCE [LARGE SCALE GENOMIC DNA]</scope>
    <source>
        <strain evidence="1 2">RG-20</strain>
    </source>
</reference>
<proteinExistence type="predicted"/>
<dbReference type="Proteomes" id="UP000250125">
    <property type="component" value="Chromosome"/>
</dbReference>
<dbReference type="KEGG" id="tsl:A3L11_08950"/>